<geneLocation type="plasmid" evidence="1 4">
    <name>2</name>
</geneLocation>
<dbReference type="Proteomes" id="UP000031876">
    <property type="component" value="Plasmid 2"/>
</dbReference>
<reference evidence="1 4" key="1">
    <citation type="journal article" date="2015" name="Genome Announc.">
        <title>Complete genome sequences for 35 biothreat assay-relevant bacillus species.</title>
        <authorList>
            <person name="Johnson S.L."/>
            <person name="Daligault H.E."/>
            <person name="Davenport K.W."/>
            <person name="Jaissle J."/>
            <person name="Frey K.G."/>
            <person name="Ladner J.T."/>
            <person name="Broomall S.M."/>
            <person name="Bishop-Lilly K.A."/>
            <person name="Bruce D.C."/>
            <person name="Gibbons H.S."/>
            <person name="Coyne S.R."/>
            <person name="Lo C.C."/>
            <person name="Meincke L."/>
            <person name="Munk A.C."/>
            <person name="Koroleva G.I."/>
            <person name="Rosenzweig C.N."/>
            <person name="Palacios G.F."/>
            <person name="Redden C.L."/>
            <person name="Minogue T.D."/>
            <person name="Chain P.S."/>
        </authorList>
    </citation>
    <scope>NUCLEOTIDE SEQUENCE [LARGE SCALE GENOMIC DNA]</scope>
    <source>
        <strain evidence="1 4">HD1011</strain>
        <plasmid evidence="1 4">2</plasmid>
    </source>
</reference>
<organism evidence="3 5">
    <name type="scientific">Bacillus thuringiensis</name>
    <dbReference type="NCBI Taxonomy" id="1428"/>
    <lineage>
        <taxon>Bacteria</taxon>
        <taxon>Bacillati</taxon>
        <taxon>Bacillota</taxon>
        <taxon>Bacilli</taxon>
        <taxon>Bacillales</taxon>
        <taxon>Bacillaceae</taxon>
        <taxon>Bacillus</taxon>
        <taxon>Bacillus cereus group</taxon>
    </lineage>
</organism>
<dbReference type="EMBL" id="CP053979">
    <property type="protein sequence ID" value="QKH22609.1"/>
    <property type="molecule type" value="Genomic_DNA"/>
</dbReference>
<reference evidence="3 5" key="3">
    <citation type="submission" date="2020-05" db="EMBL/GenBank/DDBJ databases">
        <title>FDA dAtabase for Regulatory Grade micrObial Sequences (FDA-ARGOS): Supporting development and validation of Infectious Disease Dx tests.</title>
        <authorList>
            <person name="Nelson B."/>
            <person name="Plummer A."/>
            <person name="Tallon L."/>
            <person name="Sadzewicz L."/>
            <person name="Zhao X."/>
            <person name="Vavikolanu K."/>
            <person name="Mehta A."/>
            <person name="Aluvathingal J."/>
            <person name="Nadendla S."/>
            <person name="Myers T."/>
            <person name="Yan Y."/>
            <person name="Sichtig H."/>
        </authorList>
    </citation>
    <scope>NUCLEOTIDE SEQUENCE [LARGE SCALE GENOMIC DNA]</scope>
    <source>
        <strain evidence="3 5">FDAARGOS_795</strain>
        <plasmid evidence="3 5">unnamed3</plasmid>
    </source>
</reference>
<dbReference type="RefSeq" id="WP_000494514.1">
    <property type="nucleotide sequence ID" value="NZ_CP009334.1"/>
</dbReference>
<dbReference type="EMBL" id="CP009334">
    <property type="protein sequence ID" value="AJG74081.1"/>
    <property type="molecule type" value="Genomic_DNA"/>
</dbReference>
<dbReference type="EMBL" id="VKQN01000001">
    <property type="protein sequence ID" value="MDR4174728.1"/>
    <property type="molecule type" value="Genomic_DNA"/>
</dbReference>
<reference evidence="2" key="2">
    <citation type="submission" date="2019-07" db="EMBL/GenBank/DDBJ databases">
        <title>Phylogenomic Reclassification of ATCC Bacillus Strains and Various Taxa within the Genus Bacillus.</title>
        <authorList>
            <person name="Riojas M.A."/>
            <person name="Frank A.M."/>
            <person name="Fenn S.L."/>
            <person name="King S.P."/>
            <person name="Brower S.M."/>
            <person name="Hazbon M.H."/>
        </authorList>
    </citation>
    <scope>NUCLEOTIDE SEQUENCE</scope>
    <source>
        <strain evidence="2">ATCC 35646</strain>
    </source>
</reference>
<protein>
    <submittedName>
        <fullName evidence="3">Uncharacterized protein</fullName>
    </submittedName>
</protein>
<gene>
    <name evidence="1" type="ORF">BF38_5964</name>
    <name evidence="2" type="ORF">FO599_01100</name>
    <name evidence="3" type="ORF">FOC89_01070</name>
</gene>
<evidence type="ECO:0000313" key="2">
    <source>
        <dbReference type="EMBL" id="MDR4174728.1"/>
    </source>
</evidence>
<evidence type="ECO:0000313" key="4">
    <source>
        <dbReference type="Proteomes" id="UP000031876"/>
    </source>
</evidence>
<evidence type="ECO:0000313" key="5">
    <source>
        <dbReference type="Proteomes" id="UP000501107"/>
    </source>
</evidence>
<accession>A0A0B5NJH9</accession>
<keyword evidence="3" id="KW-0614">Plasmid</keyword>
<proteinExistence type="predicted"/>
<evidence type="ECO:0000313" key="1">
    <source>
        <dbReference type="EMBL" id="AJG74081.1"/>
    </source>
</evidence>
<dbReference type="AlphaFoldDB" id="A0A0B5NJH9"/>
<evidence type="ECO:0000313" key="3">
    <source>
        <dbReference type="EMBL" id="QKH22609.1"/>
    </source>
</evidence>
<dbReference type="KEGG" id="btw:BF38_5964"/>
<dbReference type="Proteomes" id="UP000501107">
    <property type="component" value="Plasmid unnamed3"/>
</dbReference>
<name>A0A0B5NJH9_BACTU</name>
<sequence length="74" mass="8808">MFTLEERKRYLVEDKTDFNKEIVIKTFTKQEPAFLGFDSKADKLPQIDMMSWSKVEAKVSIGDWEVKEELEYNL</sequence>
<dbReference type="Proteomes" id="UP001181533">
    <property type="component" value="Unassembled WGS sequence"/>
</dbReference>
<geneLocation type="plasmid" evidence="3 5">
    <name>unnamed3</name>
</geneLocation>